<evidence type="ECO:0000256" key="2">
    <source>
        <dbReference type="ARBA" id="ARBA00022980"/>
    </source>
</evidence>
<name>A0ABP7WMQ1_9SPHI</name>
<proteinExistence type="inferred from homology"/>
<dbReference type="RefSeq" id="WP_345101618.1">
    <property type="nucleotide sequence ID" value="NZ_BAABCV010000003.1"/>
</dbReference>
<keyword evidence="3 5" id="KW-0687">Ribonucleoprotein</keyword>
<comment type="caution">
    <text evidence="7">The sequence shown here is derived from an EMBL/GenBank/DDBJ whole genome shotgun (WGS) entry which is preliminary data.</text>
</comment>
<evidence type="ECO:0000256" key="6">
    <source>
        <dbReference type="SAM" id="MobiDB-lite"/>
    </source>
</evidence>
<dbReference type="NCBIfam" id="TIGR00062">
    <property type="entry name" value="L27"/>
    <property type="match status" value="1"/>
</dbReference>
<keyword evidence="8" id="KW-1185">Reference proteome</keyword>
<dbReference type="PANTHER" id="PTHR15893:SF0">
    <property type="entry name" value="LARGE RIBOSOMAL SUBUNIT PROTEIN BL27M"/>
    <property type="match status" value="1"/>
</dbReference>
<dbReference type="Gene3D" id="2.40.50.100">
    <property type="match status" value="1"/>
</dbReference>
<reference evidence="8" key="1">
    <citation type="journal article" date="2019" name="Int. J. Syst. Evol. Microbiol.">
        <title>The Global Catalogue of Microorganisms (GCM) 10K type strain sequencing project: providing services to taxonomists for standard genome sequencing and annotation.</title>
        <authorList>
            <consortium name="The Broad Institute Genomics Platform"/>
            <consortium name="The Broad Institute Genome Sequencing Center for Infectious Disease"/>
            <person name="Wu L."/>
            <person name="Ma J."/>
        </authorList>
    </citation>
    <scope>NUCLEOTIDE SEQUENCE [LARGE SCALE GENOMIC DNA]</scope>
    <source>
        <strain evidence="8">JCM 17085</strain>
    </source>
</reference>
<dbReference type="Proteomes" id="UP001500841">
    <property type="component" value="Unassembled WGS sequence"/>
</dbReference>
<sequence length="145" mass="14976">MAHKKGAGSSRNGRESHSKRLGIKIFGGQPAIAGNIIVRQRGTKHNPGLNVGIGKDHTLFALISGQVVFKKKADNRSYVSVLPFETAPVVEDAAPAPKVKAAAKPVAEAAPVVAEAPAAEEAPKAKKAAPKKKAADAEEATEAAE</sequence>
<evidence type="ECO:0000256" key="3">
    <source>
        <dbReference type="ARBA" id="ARBA00023274"/>
    </source>
</evidence>
<dbReference type="EMBL" id="BAABCV010000003">
    <property type="protein sequence ID" value="GAA4091071.1"/>
    <property type="molecule type" value="Genomic_DNA"/>
</dbReference>
<keyword evidence="2 5" id="KW-0689">Ribosomal protein</keyword>
<gene>
    <name evidence="5" type="primary">rpmA</name>
    <name evidence="7" type="ORF">GCM10022392_11110</name>
</gene>
<dbReference type="PRINTS" id="PR00063">
    <property type="entry name" value="RIBOSOMALL27"/>
</dbReference>
<dbReference type="Pfam" id="PF01016">
    <property type="entry name" value="Ribosomal_L27"/>
    <property type="match status" value="1"/>
</dbReference>
<organism evidence="7 8">
    <name type="scientific">Mucilaginibacter panaciglaebae</name>
    <dbReference type="NCBI Taxonomy" id="502331"/>
    <lineage>
        <taxon>Bacteria</taxon>
        <taxon>Pseudomonadati</taxon>
        <taxon>Bacteroidota</taxon>
        <taxon>Sphingobacteriia</taxon>
        <taxon>Sphingobacteriales</taxon>
        <taxon>Sphingobacteriaceae</taxon>
        <taxon>Mucilaginibacter</taxon>
    </lineage>
</organism>
<dbReference type="PROSITE" id="PS00831">
    <property type="entry name" value="RIBOSOMAL_L27"/>
    <property type="match status" value="1"/>
</dbReference>
<dbReference type="InterPro" id="IPR001684">
    <property type="entry name" value="Ribosomal_bL27"/>
</dbReference>
<evidence type="ECO:0000313" key="7">
    <source>
        <dbReference type="EMBL" id="GAA4091071.1"/>
    </source>
</evidence>
<feature type="region of interest" description="Disordered" evidence="6">
    <location>
        <begin position="113"/>
        <end position="145"/>
    </location>
</feature>
<dbReference type="InterPro" id="IPR018261">
    <property type="entry name" value="Ribosomal_bL27_CS"/>
</dbReference>
<evidence type="ECO:0000256" key="5">
    <source>
        <dbReference type="HAMAP-Rule" id="MF_00539"/>
    </source>
</evidence>
<dbReference type="SUPFAM" id="SSF110324">
    <property type="entry name" value="Ribosomal L27 protein-like"/>
    <property type="match status" value="1"/>
</dbReference>
<protein>
    <recommendedName>
        <fullName evidence="4 5">Large ribosomal subunit protein bL27</fullName>
    </recommendedName>
</protein>
<dbReference type="PANTHER" id="PTHR15893">
    <property type="entry name" value="RIBOSOMAL PROTEIN L27"/>
    <property type="match status" value="1"/>
</dbReference>
<evidence type="ECO:0000313" key="8">
    <source>
        <dbReference type="Proteomes" id="UP001500841"/>
    </source>
</evidence>
<evidence type="ECO:0000256" key="4">
    <source>
        <dbReference type="ARBA" id="ARBA00035175"/>
    </source>
</evidence>
<comment type="similarity">
    <text evidence="1 5">Belongs to the bacterial ribosomal protein bL27 family.</text>
</comment>
<accession>A0ABP7WMQ1</accession>
<dbReference type="HAMAP" id="MF_00539">
    <property type="entry name" value="Ribosomal_bL27"/>
    <property type="match status" value="1"/>
</dbReference>
<evidence type="ECO:0000256" key="1">
    <source>
        <dbReference type="ARBA" id="ARBA00010797"/>
    </source>
</evidence>